<accession>A0AAN6L254</accession>
<proteinExistence type="predicted"/>
<protein>
    <submittedName>
        <fullName evidence="2">Uncharacterized protein</fullName>
    </submittedName>
</protein>
<dbReference type="Proteomes" id="UP001175353">
    <property type="component" value="Unassembled WGS sequence"/>
</dbReference>
<evidence type="ECO:0000313" key="3">
    <source>
        <dbReference type="Proteomes" id="UP001175353"/>
    </source>
</evidence>
<reference evidence="2" key="1">
    <citation type="submission" date="2023-06" db="EMBL/GenBank/DDBJ databases">
        <title>Black Yeasts Isolated from many extreme environments.</title>
        <authorList>
            <person name="Coleine C."/>
            <person name="Stajich J.E."/>
            <person name="Selbmann L."/>
        </authorList>
    </citation>
    <scope>NUCLEOTIDE SEQUENCE</scope>
    <source>
        <strain evidence="2">CCFEE 5200</strain>
    </source>
</reference>
<evidence type="ECO:0000256" key="1">
    <source>
        <dbReference type="SAM" id="MobiDB-lite"/>
    </source>
</evidence>
<comment type="caution">
    <text evidence="2">The sequence shown here is derived from an EMBL/GenBank/DDBJ whole genome shotgun (WGS) entry which is preliminary data.</text>
</comment>
<keyword evidence="3" id="KW-1185">Reference proteome</keyword>
<organism evidence="2 3">
    <name type="scientific">Friedmanniomyces endolithicus</name>
    <dbReference type="NCBI Taxonomy" id="329885"/>
    <lineage>
        <taxon>Eukaryota</taxon>
        <taxon>Fungi</taxon>
        <taxon>Dikarya</taxon>
        <taxon>Ascomycota</taxon>
        <taxon>Pezizomycotina</taxon>
        <taxon>Dothideomycetes</taxon>
        <taxon>Dothideomycetidae</taxon>
        <taxon>Mycosphaerellales</taxon>
        <taxon>Teratosphaeriaceae</taxon>
        <taxon>Friedmanniomyces</taxon>
    </lineage>
</organism>
<gene>
    <name evidence="2" type="ORF">LTR91_000689</name>
</gene>
<evidence type="ECO:0000313" key="2">
    <source>
        <dbReference type="EMBL" id="KAK1015664.1"/>
    </source>
</evidence>
<dbReference type="AlphaFoldDB" id="A0AAN6L254"/>
<dbReference type="EMBL" id="JAUJLE010000002">
    <property type="protein sequence ID" value="KAK1015664.1"/>
    <property type="molecule type" value="Genomic_DNA"/>
</dbReference>
<feature type="region of interest" description="Disordered" evidence="1">
    <location>
        <begin position="1"/>
        <end position="40"/>
    </location>
</feature>
<name>A0AAN6L254_9PEZI</name>
<sequence>MSLGIRTMRAGPSARTTETQRPLGALNANASPQKDGMKTPSKAALRIGEDEFDGSTIDEMNVMIPTAA</sequence>